<reference evidence="1" key="3">
    <citation type="submission" date="2022-06" db="UniProtKB">
        <authorList>
            <consortium name="EnsemblPlants"/>
        </authorList>
    </citation>
    <scope>IDENTIFICATION</scope>
</reference>
<evidence type="ECO:0000313" key="1">
    <source>
        <dbReference type="EnsemblPlants" id="TuG1812G0200003433.01.T01.cds299693"/>
    </source>
</evidence>
<reference evidence="1" key="2">
    <citation type="submission" date="2018-03" db="EMBL/GenBank/DDBJ databases">
        <title>The Triticum urartu genome reveals the dynamic nature of wheat genome evolution.</title>
        <authorList>
            <person name="Ling H."/>
            <person name="Ma B."/>
            <person name="Shi X."/>
            <person name="Liu H."/>
            <person name="Dong L."/>
            <person name="Sun H."/>
            <person name="Cao Y."/>
            <person name="Gao Q."/>
            <person name="Zheng S."/>
            <person name="Li Y."/>
            <person name="Yu Y."/>
            <person name="Du H."/>
            <person name="Qi M."/>
            <person name="Li Y."/>
            <person name="Yu H."/>
            <person name="Cui Y."/>
            <person name="Wang N."/>
            <person name="Chen C."/>
            <person name="Wu H."/>
            <person name="Zhao Y."/>
            <person name="Zhang J."/>
            <person name="Li Y."/>
            <person name="Zhou W."/>
            <person name="Zhang B."/>
            <person name="Hu W."/>
            <person name="Eijk M."/>
            <person name="Tang J."/>
            <person name="Witsenboer H."/>
            <person name="Zhao S."/>
            <person name="Li Z."/>
            <person name="Zhang A."/>
            <person name="Wang D."/>
            <person name="Liang C."/>
        </authorList>
    </citation>
    <scope>NUCLEOTIDE SEQUENCE [LARGE SCALE GENOMIC DNA]</scope>
    <source>
        <strain evidence="1">cv. G1812</strain>
    </source>
</reference>
<protein>
    <submittedName>
        <fullName evidence="1">Uncharacterized protein</fullName>
    </submittedName>
</protein>
<dbReference type="EnsemblPlants" id="TuG1812G0200003433.01.T01">
    <property type="protein sequence ID" value="TuG1812G0200003433.01.T01.cds299693"/>
    <property type="gene ID" value="TuG1812G0200003433.01"/>
</dbReference>
<proteinExistence type="predicted"/>
<dbReference type="Proteomes" id="UP000015106">
    <property type="component" value="Chromosome 2"/>
</dbReference>
<keyword evidence="2" id="KW-1185">Reference proteome</keyword>
<reference evidence="2" key="1">
    <citation type="journal article" date="2013" name="Nature">
        <title>Draft genome of the wheat A-genome progenitor Triticum urartu.</title>
        <authorList>
            <person name="Ling H.Q."/>
            <person name="Zhao S."/>
            <person name="Liu D."/>
            <person name="Wang J."/>
            <person name="Sun H."/>
            <person name="Zhang C."/>
            <person name="Fan H."/>
            <person name="Li D."/>
            <person name="Dong L."/>
            <person name="Tao Y."/>
            <person name="Gao C."/>
            <person name="Wu H."/>
            <person name="Li Y."/>
            <person name="Cui Y."/>
            <person name="Guo X."/>
            <person name="Zheng S."/>
            <person name="Wang B."/>
            <person name="Yu K."/>
            <person name="Liang Q."/>
            <person name="Yang W."/>
            <person name="Lou X."/>
            <person name="Chen J."/>
            <person name="Feng M."/>
            <person name="Jian J."/>
            <person name="Zhang X."/>
            <person name="Luo G."/>
            <person name="Jiang Y."/>
            <person name="Liu J."/>
            <person name="Wang Z."/>
            <person name="Sha Y."/>
            <person name="Zhang B."/>
            <person name="Wu H."/>
            <person name="Tang D."/>
            <person name="Shen Q."/>
            <person name="Xue P."/>
            <person name="Zou S."/>
            <person name="Wang X."/>
            <person name="Liu X."/>
            <person name="Wang F."/>
            <person name="Yang Y."/>
            <person name="An X."/>
            <person name="Dong Z."/>
            <person name="Zhang K."/>
            <person name="Zhang X."/>
            <person name="Luo M.C."/>
            <person name="Dvorak J."/>
            <person name="Tong Y."/>
            <person name="Wang J."/>
            <person name="Yang H."/>
            <person name="Li Z."/>
            <person name="Wang D."/>
            <person name="Zhang A."/>
            <person name="Wang J."/>
        </authorList>
    </citation>
    <scope>NUCLEOTIDE SEQUENCE</scope>
    <source>
        <strain evidence="2">cv. G1812</strain>
    </source>
</reference>
<name>A0A8R7TIM1_TRIUA</name>
<organism evidence="1 2">
    <name type="scientific">Triticum urartu</name>
    <name type="common">Red wild einkorn</name>
    <name type="synonym">Crithodium urartu</name>
    <dbReference type="NCBI Taxonomy" id="4572"/>
    <lineage>
        <taxon>Eukaryota</taxon>
        <taxon>Viridiplantae</taxon>
        <taxon>Streptophyta</taxon>
        <taxon>Embryophyta</taxon>
        <taxon>Tracheophyta</taxon>
        <taxon>Spermatophyta</taxon>
        <taxon>Magnoliopsida</taxon>
        <taxon>Liliopsida</taxon>
        <taxon>Poales</taxon>
        <taxon>Poaceae</taxon>
        <taxon>BOP clade</taxon>
        <taxon>Pooideae</taxon>
        <taxon>Triticodae</taxon>
        <taxon>Triticeae</taxon>
        <taxon>Triticinae</taxon>
        <taxon>Triticum</taxon>
    </lineage>
</organism>
<dbReference type="AlphaFoldDB" id="A0A8R7TIM1"/>
<sequence length="37" mass="4424">MFALVIVRACRVLRHPRPSWLPQPSYEFWWLAANNVV</sequence>
<dbReference type="Gramene" id="TuG1812G0200003433.01.T01">
    <property type="protein sequence ID" value="TuG1812G0200003433.01.T01.cds299693"/>
    <property type="gene ID" value="TuG1812G0200003433.01"/>
</dbReference>
<evidence type="ECO:0000313" key="2">
    <source>
        <dbReference type="Proteomes" id="UP000015106"/>
    </source>
</evidence>
<accession>A0A8R7TIM1</accession>